<gene>
    <name evidence="2" type="ORF">ACFOSX_02025</name>
</gene>
<evidence type="ECO:0000259" key="1">
    <source>
        <dbReference type="Pfam" id="PF02368"/>
    </source>
</evidence>
<dbReference type="SUPFAM" id="SSF49373">
    <property type="entry name" value="Invasin/intimin cell-adhesion fragments"/>
    <property type="match status" value="1"/>
</dbReference>
<dbReference type="RefSeq" id="WP_386096504.1">
    <property type="nucleotide sequence ID" value="NZ_JBHSAT010000004.1"/>
</dbReference>
<dbReference type="EMBL" id="JBHSAT010000004">
    <property type="protein sequence ID" value="MFC3875995.1"/>
    <property type="molecule type" value="Genomic_DNA"/>
</dbReference>
<dbReference type="Pfam" id="PF02368">
    <property type="entry name" value="Big_2"/>
    <property type="match status" value="1"/>
</dbReference>
<evidence type="ECO:0000313" key="2">
    <source>
        <dbReference type="EMBL" id="MFC3875995.1"/>
    </source>
</evidence>
<protein>
    <submittedName>
        <fullName evidence="2">T9SS type B sorting domain-containing protein</fullName>
    </submittedName>
</protein>
<dbReference type="InterPro" id="IPR003343">
    <property type="entry name" value="Big_2"/>
</dbReference>
<comment type="caution">
    <text evidence="2">The sequence shown here is derived from an EMBL/GenBank/DDBJ whole genome shotgun (WGS) entry which is preliminary data.</text>
</comment>
<accession>A0ABV8AEC3</accession>
<name>A0ABV8AEC3_9FLAO</name>
<dbReference type="Proteomes" id="UP001595812">
    <property type="component" value="Unassembled WGS sequence"/>
</dbReference>
<reference evidence="3" key="1">
    <citation type="journal article" date="2019" name="Int. J. Syst. Evol. Microbiol.">
        <title>The Global Catalogue of Microorganisms (GCM) 10K type strain sequencing project: providing services to taxonomists for standard genome sequencing and annotation.</title>
        <authorList>
            <consortium name="The Broad Institute Genomics Platform"/>
            <consortium name="The Broad Institute Genome Sequencing Center for Infectious Disease"/>
            <person name="Wu L."/>
            <person name="Ma J."/>
        </authorList>
    </citation>
    <scope>NUCLEOTIDE SEQUENCE [LARGE SCALE GENOMIC DNA]</scope>
    <source>
        <strain evidence="3">CECT 8979</strain>
    </source>
</reference>
<dbReference type="SUPFAM" id="SSF50939">
    <property type="entry name" value="Sialidases"/>
    <property type="match status" value="1"/>
</dbReference>
<organism evidence="2 3">
    <name type="scientific">Winogradskyella maritima</name>
    <dbReference type="NCBI Taxonomy" id="1517766"/>
    <lineage>
        <taxon>Bacteria</taxon>
        <taxon>Pseudomonadati</taxon>
        <taxon>Bacteroidota</taxon>
        <taxon>Flavobacteriia</taxon>
        <taxon>Flavobacteriales</taxon>
        <taxon>Flavobacteriaceae</taxon>
        <taxon>Winogradskyella</taxon>
    </lineage>
</organism>
<dbReference type="NCBIfam" id="TIGR04131">
    <property type="entry name" value="Bac_Flav_CTERM"/>
    <property type="match status" value="1"/>
</dbReference>
<dbReference type="Pfam" id="PF13585">
    <property type="entry name" value="CHU_C"/>
    <property type="match status" value="1"/>
</dbReference>
<dbReference type="InterPro" id="IPR036278">
    <property type="entry name" value="Sialidase_sf"/>
</dbReference>
<dbReference type="InterPro" id="IPR008964">
    <property type="entry name" value="Invasin/intimin_cell_adhesion"/>
</dbReference>
<sequence length="1323" mass="145260">MSSTLFSQTPLHSGVAVSDFGISNSIGSANTSKNLATDREGNIYVVYRTDSAIRLARSINGGESFLPSTLVRNFGSSDPEITVGDTGIIYVAWVENGVALLARSLDQGQTFGPPVTVGPMNSITLHMSTYGPNVYILGQNGSILYSNASEGVGSYNSVSSGVSMAYSDVLTDANGKIYLPMDDPNLLLFSSEDEGSSLTQTNLNPAEDVFFSSYALSDGPCGTYIFVAGSLFDPSTTLGFRMDVVTGDLSPINFGLSEVEAEGRTLYADNTGTLIDGYKDINGNLVMAISSDQGNTFNTPIVIANGASHNLARDNTENTLLVVYEQNGRIFLNVYDDILKNINIIEPDIPLTLCDNSEFSVNFTLDGSFSAMSVFTVVLSDEFGNFENSIELGSTVTDSNGTIMFTLPDNLVPSPDYKIRIESFVNCLQSEPLTIDLGQGSLNGPTEACVGNSIQYLASGNTTDAMPWSSSDTTVASINDTGLLTAVMAGTTTIEYVSDSGCTLTLDLEIFDNPVVTDVVTLQQCDTDTDGFSAFNLKEVNPELSVDHENFTISFHESLEDAQSGMAIILNDEVYINEVQTIDKVWARVENGQGCFDTAEVNLIVSATQIPDDFIRVYYSCDDLLDQQDGIATFDFSDIQNTLDGLFPPSEQLNISYYRNEADALSENDPILDTSNYRNEGYPNSQDIYVRVDSALNNDCLGLGHHITLVVDEVPLVTGPIIIEQCDAGNDGLESFDTSGIEDELSLGQSQNITFTYVDEMGNVYPSPLPNPLVSNTPILNIFATMTYDNPLNPNSGCSVETTVSLVISNSVIANPVEDFKVCDEDGDGIHAFDISNLNAIILNGQTEILLNFYDGDGALMPNPLPNPFLTSTQTITARVENPLNPLCFDETTITFIVAEIPIANEIQDEFVCDDSSNDGEYVFDLSSFNDQVFGSQSDQIFEVLYFETESDAIDNINSLSTDYLVDSEETPVFARLQNILNNDCFVISEFKLGVNFSPFAYQPETLRTCDDDINDGFTQIDLSIQNDAILNDQDFPDLEIKYFTSLDDAEDDINQIPTVFTNSENPQLIFARIENTTAPECFSTTQFMVEVYEQPVLLMDDLWSICEDSSIEVYADSGYDNYSWSTGETTQSITVENPGQYSVRVWNDYNDFICEAEKTITVEESQIASIVDIDINDWTQTENSISINVTGSGDYEYSIDGILFQDSNVFEQLLAGEYMVYVRDKKGCGVATETVYLLYYPRYFTPNGDGNHDTWQIINGFVEPTNVIRIFDRYGKLLKQLSPIGNGWDGTYNGNPMPTSDYWFVVNREDGKQYSGHFTLKR</sequence>
<dbReference type="InterPro" id="IPR026341">
    <property type="entry name" value="T9SS_type_B"/>
</dbReference>
<evidence type="ECO:0000313" key="3">
    <source>
        <dbReference type="Proteomes" id="UP001595812"/>
    </source>
</evidence>
<feature type="domain" description="BIG2" evidence="1">
    <location>
        <begin position="458"/>
        <end position="501"/>
    </location>
</feature>
<dbReference type="Gene3D" id="2.60.40.1080">
    <property type="match status" value="1"/>
</dbReference>
<keyword evidence="3" id="KW-1185">Reference proteome</keyword>
<proteinExistence type="predicted"/>